<evidence type="ECO:0000256" key="4">
    <source>
        <dbReference type="ARBA" id="ARBA00022692"/>
    </source>
</evidence>
<keyword evidence="6 8" id="KW-0472">Membrane</keyword>
<feature type="transmembrane region" description="Helical" evidence="8">
    <location>
        <begin position="128"/>
        <end position="147"/>
    </location>
</feature>
<proteinExistence type="predicted"/>
<accession>A0A7W6IKL9</accession>
<dbReference type="GO" id="GO:0016780">
    <property type="term" value="F:phosphotransferase activity, for other substituted phosphate groups"/>
    <property type="evidence" value="ECO:0007669"/>
    <property type="project" value="InterPro"/>
</dbReference>
<dbReference type="GO" id="GO:0005886">
    <property type="term" value="C:plasma membrane"/>
    <property type="evidence" value="ECO:0007669"/>
    <property type="project" value="UniProtKB-SubCell"/>
</dbReference>
<evidence type="ECO:0000313" key="9">
    <source>
        <dbReference type="EMBL" id="MBB4051304.1"/>
    </source>
</evidence>
<feature type="transmembrane region" description="Helical" evidence="8">
    <location>
        <begin position="103"/>
        <end position="122"/>
    </location>
</feature>
<evidence type="ECO:0000256" key="7">
    <source>
        <dbReference type="PIRSR" id="PIRSR600715-1"/>
    </source>
</evidence>
<feature type="binding site" evidence="7">
    <location>
        <position position="215"/>
    </location>
    <ligand>
        <name>Mg(2+)</name>
        <dbReference type="ChEBI" id="CHEBI:18420"/>
    </ligand>
</feature>
<keyword evidence="5 8" id="KW-1133">Transmembrane helix</keyword>
<dbReference type="InterPro" id="IPR000715">
    <property type="entry name" value="Glycosyl_transferase_4"/>
</dbReference>
<comment type="caution">
    <text evidence="9">The sequence shown here is derived from an EMBL/GenBank/DDBJ whole genome shotgun (WGS) entry which is preliminary data.</text>
</comment>
<feature type="transmembrane region" description="Helical" evidence="8">
    <location>
        <begin position="182"/>
        <end position="203"/>
    </location>
</feature>
<feature type="transmembrane region" description="Helical" evidence="8">
    <location>
        <begin position="6"/>
        <end position="25"/>
    </location>
</feature>
<keyword evidence="10" id="KW-1185">Reference proteome</keyword>
<sequence>MLSELLVIFLGFAAVLASYVLTIQVERKASRLGLVKAANERSSHIVPTARGGGLGLAIVGVIGCLTFASVGSPILALVGVLGAVIAAIGFVDDLLEVSVATRLAVQSAVVIALVAGVELFLAERSLSLTIARLCVLGAVVLAGIWWVNAFNFMDGIDGIAASQAVLVLAGGMAIWLCTDRNAADYPMFGAIGIIVAATCGFLLRNWPPAKIFMGDIGSTFLGLMILAVALITVKLGALSWVAWLILLSVFAADSMITLVRRTLRGERPWRAHRRHAYQQLARRWGHRNVTVLYSALTCIWALPLAAASSIVTPTVSLWLPLVAYVPLGVLFLWAGAGARDEFQGQAAGAITVPADHVE</sequence>
<dbReference type="GO" id="GO:0044038">
    <property type="term" value="P:cell wall macromolecule biosynthetic process"/>
    <property type="evidence" value="ECO:0007669"/>
    <property type="project" value="TreeGrafter"/>
</dbReference>
<keyword evidence="3 9" id="KW-0808">Transferase</keyword>
<keyword evidence="9" id="KW-0328">Glycosyltransferase</keyword>
<dbReference type="GO" id="GO:0071555">
    <property type="term" value="P:cell wall organization"/>
    <property type="evidence" value="ECO:0007669"/>
    <property type="project" value="TreeGrafter"/>
</dbReference>
<dbReference type="RefSeq" id="WP_183310004.1">
    <property type="nucleotide sequence ID" value="NZ_JACIEW010000001.1"/>
</dbReference>
<dbReference type="GO" id="GO:0016757">
    <property type="term" value="F:glycosyltransferase activity"/>
    <property type="evidence" value="ECO:0007669"/>
    <property type="project" value="UniProtKB-KW"/>
</dbReference>
<dbReference type="CDD" id="cd06854">
    <property type="entry name" value="GT_WbpL_WbcO_like"/>
    <property type="match status" value="1"/>
</dbReference>
<dbReference type="Pfam" id="PF00953">
    <property type="entry name" value="Glycos_transf_4"/>
    <property type="match status" value="1"/>
</dbReference>
<keyword evidence="7" id="KW-0460">Magnesium</keyword>
<feature type="transmembrane region" description="Helical" evidence="8">
    <location>
        <begin position="159"/>
        <end position="176"/>
    </location>
</feature>
<dbReference type="AlphaFoldDB" id="A0A7W6IKL9"/>
<reference evidence="9 10" key="1">
    <citation type="submission" date="2020-08" db="EMBL/GenBank/DDBJ databases">
        <title>Genomic Encyclopedia of Type Strains, Phase IV (KMG-IV): sequencing the most valuable type-strain genomes for metagenomic binning, comparative biology and taxonomic classification.</title>
        <authorList>
            <person name="Goeker M."/>
        </authorList>
    </citation>
    <scope>NUCLEOTIDE SEQUENCE [LARGE SCALE GENOMIC DNA]</scope>
    <source>
        <strain evidence="9 10">DSM 23447</strain>
    </source>
</reference>
<evidence type="ECO:0000313" key="10">
    <source>
        <dbReference type="Proteomes" id="UP000547011"/>
    </source>
</evidence>
<feature type="transmembrane region" description="Helical" evidence="8">
    <location>
        <begin position="237"/>
        <end position="259"/>
    </location>
</feature>
<evidence type="ECO:0000256" key="2">
    <source>
        <dbReference type="ARBA" id="ARBA00022475"/>
    </source>
</evidence>
<dbReference type="EMBL" id="JACIEW010000001">
    <property type="protein sequence ID" value="MBB4051304.1"/>
    <property type="molecule type" value="Genomic_DNA"/>
</dbReference>
<dbReference type="PANTHER" id="PTHR22926:SF3">
    <property type="entry name" value="UNDECAPRENYL-PHOSPHATE ALPHA-N-ACETYLGLUCOSAMINYL 1-PHOSPHATE TRANSFERASE"/>
    <property type="match status" value="1"/>
</dbReference>
<evidence type="ECO:0000256" key="3">
    <source>
        <dbReference type="ARBA" id="ARBA00022679"/>
    </source>
</evidence>
<dbReference type="EC" id="2.4.1.-" evidence="9"/>
<keyword evidence="7" id="KW-0479">Metal-binding</keyword>
<feature type="binding site" evidence="7">
    <location>
        <position position="151"/>
    </location>
    <ligand>
        <name>Mg(2+)</name>
        <dbReference type="ChEBI" id="CHEBI:18420"/>
    </ligand>
</feature>
<comment type="subcellular location">
    <subcellularLocation>
        <location evidence="1">Cell membrane</location>
        <topology evidence="1">Multi-pass membrane protein</topology>
    </subcellularLocation>
</comment>
<feature type="transmembrane region" description="Helical" evidence="8">
    <location>
        <begin position="45"/>
        <end position="68"/>
    </location>
</feature>
<keyword evidence="4 8" id="KW-0812">Transmembrane</keyword>
<dbReference type="Proteomes" id="UP000547011">
    <property type="component" value="Unassembled WGS sequence"/>
</dbReference>
<dbReference type="GO" id="GO:0046872">
    <property type="term" value="F:metal ion binding"/>
    <property type="evidence" value="ECO:0007669"/>
    <property type="project" value="UniProtKB-KW"/>
</dbReference>
<feature type="transmembrane region" description="Helical" evidence="8">
    <location>
        <begin position="74"/>
        <end position="91"/>
    </location>
</feature>
<evidence type="ECO:0000256" key="1">
    <source>
        <dbReference type="ARBA" id="ARBA00004651"/>
    </source>
</evidence>
<comment type="cofactor">
    <cofactor evidence="7">
        <name>Mg(2+)</name>
        <dbReference type="ChEBI" id="CHEBI:18420"/>
    </cofactor>
</comment>
<keyword evidence="2" id="KW-1003">Cell membrane</keyword>
<dbReference type="GO" id="GO:0009103">
    <property type="term" value="P:lipopolysaccharide biosynthetic process"/>
    <property type="evidence" value="ECO:0007669"/>
    <property type="project" value="TreeGrafter"/>
</dbReference>
<feature type="transmembrane region" description="Helical" evidence="8">
    <location>
        <begin position="212"/>
        <end position="231"/>
    </location>
</feature>
<evidence type="ECO:0000256" key="5">
    <source>
        <dbReference type="ARBA" id="ARBA00022989"/>
    </source>
</evidence>
<feature type="transmembrane region" description="Helical" evidence="8">
    <location>
        <begin position="317"/>
        <end position="336"/>
    </location>
</feature>
<dbReference type="PANTHER" id="PTHR22926">
    <property type="entry name" value="PHOSPHO-N-ACETYLMURAMOYL-PENTAPEPTIDE-TRANSFERASE"/>
    <property type="match status" value="1"/>
</dbReference>
<protein>
    <submittedName>
        <fullName evidence="9">Fuc2NAc and GlcNAc transferase</fullName>
        <ecNumber evidence="9">2.4.1.-</ecNumber>
    </submittedName>
</protein>
<evidence type="ECO:0000256" key="8">
    <source>
        <dbReference type="SAM" id="Phobius"/>
    </source>
</evidence>
<gene>
    <name evidence="9" type="ORF">GGR20_000922</name>
</gene>
<organism evidence="9 10">
    <name type="scientific">Devosia subaequoris</name>
    <dbReference type="NCBI Taxonomy" id="395930"/>
    <lineage>
        <taxon>Bacteria</taxon>
        <taxon>Pseudomonadati</taxon>
        <taxon>Pseudomonadota</taxon>
        <taxon>Alphaproteobacteria</taxon>
        <taxon>Hyphomicrobiales</taxon>
        <taxon>Devosiaceae</taxon>
        <taxon>Devosia</taxon>
    </lineage>
</organism>
<name>A0A7W6IKL9_9HYPH</name>
<evidence type="ECO:0000256" key="6">
    <source>
        <dbReference type="ARBA" id="ARBA00023136"/>
    </source>
</evidence>
<feature type="transmembrane region" description="Helical" evidence="8">
    <location>
        <begin position="291"/>
        <end position="311"/>
    </location>
</feature>